<sequence length="210" mass="21556">MKSYLFVTALALAFTASTAQSNTAAPGAATTPASTSWTVLNIDAGERTNICQRQTSYCATMCGSPSQTATNFCNATSMAWNCVCTNSNNGSNATYLDPVPFAECNGKSIACSAACPADAQRSTCVQSCTNFYSCGTTKAPASYLQTGNENDTPAYNGPPPPASSSAAPASSTNTASSTTISKQSLAYKFDIGFEMAGFAAITALLAHAML</sequence>
<evidence type="ECO:0000313" key="5">
    <source>
        <dbReference type="Proteomes" id="UP000612746"/>
    </source>
</evidence>
<feature type="region of interest" description="Disordered" evidence="1">
    <location>
        <begin position="145"/>
        <end position="175"/>
    </location>
</feature>
<keyword evidence="5" id="KW-1185">Reference proteome</keyword>
<evidence type="ECO:0000256" key="2">
    <source>
        <dbReference type="SAM" id="SignalP"/>
    </source>
</evidence>
<reference evidence="4" key="1">
    <citation type="submission" date="2020-12" db="EMBL/GenBank/DDBJ databases">
        <title>Metabolic potential, ecology and presence of endohyphal bacteria is reflected in genomic diversity of Mucoromycotina.</title>
        <authorList>
            <person name="Muszewska A."/>
            <person name="Okrasinska A."/>
            <person name="Steczkiewicz K."/>
            <person name="Drgas O."/>
            <person name="Orlowska M."/>
            <person name="Perlinska-Lenart U."/>
            <person name="Aleksandrzak-Piekarczyk T."/>
            <person name="Szatraj K."/>
            <person name="Zielenkiewicz U."/>
            <person name="Pilsyk S."/>
            <person name="Malc E."/>
            <person name="Mieczkowski P."/>
            <person name="Kruszewska J.S."/>
            <person name="Biernat P."/>
            <person name="Pawlowska J."/>
        </authorList>
    </citation>
    <scope>NUCLEOTIDE SEQUENCE</scope>
    <source>
        <strain evidence="4">WA0000051536</strain>
    </source>
</reference>
<feature type="compositionally biased region" description="Low complexity" evidence="1">
    <location>
        <begin position="163"/>
        <end position="175"/>
    </location>
</feature>
<organism evidence="4 5">
    <name type="scientific">Umbelopsis vinacea</name>
    <dbReference type="NCBI Taxonomy" id="44442"/>
    <lineage>
        <taxon>Eukaryota</taxon>
        <taxon>Fungi</taxon>
        <taxon>Fungi incertae sedis</taxon>
        <taxon>Mucoromycota</taxon>
        <taxon>Mucoromycotina</taxon>
        <taxon>Umbelopsidomycetes</taxon>
        <taxon>Umbelopsidales</taxon>
        <taxon>Umbelopsidaceae</taxon>
        <taxon>Umbelopsis</taxon>
    </lineage>
</organism>
<keyword evidence="2" id="KW-0732">Signal</keyword>
<evidence type="ECO:0000313" key="4">
    <source>
        <dbReference type="EMBL" id="KAG2183002.1"/>
    </source>
</evidence>
<comment type="caution">
    <text evidence="4">The sequence shown here is derived from an EMBL/GenBank/DDBJ whole genome shotgun (WGS) entry which is preliminary data.</text>
</comment>
<evidence type="ECO:0000259" key="3">
    <source>
        <dbReference type="Pfam" id="PF24808"/>
    </source>
</evidence>
<accession>A0A8H7PZ97</accession>
<dbReference type="PANTHER" id="PTHR38118:SF2">
    <property type="entry name" value="CDP-ALCOHOL PHOSPHATIDYLTRANSFERASE PROTEIN"/>
    <property type="match status" value="1"/>
</dbReference>
<dbReference type="AlphaFoldDB" id="A0A8H7PZ97"/>
<dbReference type="InterPro" id="IPR056124">
    <property type="entry name" value="DUF7707"/>
</dbReference>
<dbReference type="Proteomes" id="UP000612746">
    <property type="component" value="Unassembled WGS sequence"/>
</dbReference>
<gene>
    <name evidence="4" type="ORF">INT44_005983</name>
</gene>
<feature type="domain" description="DUF7707" evidence="3">
    <location>
        <begin position="41"/>
        <end position="138"/>
    </location>
</feature>
<feature type="signal peptide" evidence="2">
    <location>
        <begin position="1"/>
        <end position="19"/>
    </location>
</feature>
<evidence type="ECO:0000256" key="1">
    <source>
        <dbReference type="SAM" id="MobiDB-lite"/>
    </source>
</evidence>
<dbReference type="OrthoDB" id="1708823at2759"/>
<dbReference type="EMBL" id="JAEPRA010000007">
    <property type="protein sequence ID" value="KAG2183002.1"/>
    <property type="molecule type" value="Genomic_DNA"/>
</dbReference>
<protein>
    <recommendedName>
        <fullName evidence="3">DUF7707 domain-containing protein</fullName>
    </recommendedName>
</protein>
<name>A0A8H7PZ97_9FUNG</name>
<dbReference type="PANTHER" id="PTHR38118">
    <property type="entry name" value="ANCHORED CELL WALL PROTEIN 11-RELATED"/>
    <property type="match status" value="1"/>
</dbReference>
<dbReference type="Pfam" id="PF24808">
    <property type="entry name" value="DUF7707"/>
    <property type="match status" value="1"/>
</dbReference>
<proteinExistence type="predicted"/>
<feature type="chain" id="PRO_5034636023" description="DUF7707 domain-containing protein" evidence="2">
    <location>
        <begin position="20"/>
        <end position="210"/>
    </location>
</feature>